<protein>
    <submittedName>
        <fullName evidence="1">Uncharacterized protein</fullName>
    </submittedName>
</protein>
<sequence length="139" mass="15626">MRMAATVVQVRGNSFRLRCDRTITSQFRATLACFAYTYVHTQTDVHIALVWLVLVCRLTCTESTISYGITLIIDYIQIALEPYCLSSSRSLSLSLSHLLLCLPLVKLHPAWIQPIHWCKICLRNAPSPPPASPPSRSRA</sequence>
<evidence type="ECO:0000313" key="1">
    <source>
        <dbReference type="EMBL" id="KAL3395411.1"/>
    </source>
</evidence>
<reference evidence="1 2" key="1">
    <citation type="journal article" date="2024" name="bioRxiv">
        <title>A reference genome for Trichogramma kaykai: A tiny desert-dwelling parasitoid wasp with competing sex-ratio distorters.</title>
        <authorList>
            <person name="Culotta J."/>
            <person name="Lindsey A.R."/>
        </authorList>
    </citation>
    <scope>NUCLEOTIDE SEQUENCE [LARGE SCALE GENOMIC DNA]</scope>
    <source>
        <strain evidence="1 2">KSX58</strain>
    </source>
</reference>
<proteinExistence type="predicted"/>
<gene>
    <name evidence="1" type="ORF">TKK_010519</name>
</gene>
<accession>A0ABD2WSG9</accession>
<evidence type="ECO:0000313" key="2">
    <source>
        <dbReference type="Proteomes" id="UP001627154"/>
    </source>
</evidence>
<comment type="caution">
    <text evidence="1">The sequence shown here is derived from an EMBL/GenBank/DDBJ whole genome shotgun (WGS) entry which is preliminary data.</text>
</comment>
<dbReference type="Proteomes" id="UP001627154">
    <property type="component" value="Unassembled WGS sequence"/>
</dbReference>
<organism evidence="1 2">
    <name type="scientific">Trichogramma kaykai</name>
    <dbReference type="NCBI Taxonomy" id="54128"/>
    <lineage>
        <taxon>Eukaryota</taxon>
        <taxon>Metazoa</taxon>
        <taxon>Ecdysozoa</taxon>
        <taxon>Arthropoda</taxon>
        <taxon>Hexapoda</taxon>
        <taxon>Insecta</taxon>
        <taxon>Pterygota</taxon>
        <taxon>Neoptera</taxon>
        <taxon>Endopterygota</taxon>
        <taxon>Hymenoptera</taxon>
        <taxon>Apocrita</taxon>
        <taxon>Proctotrupomorpha</taxon>
        <taxon>Chalcidoidea</taxon>
        <taxon>Trichogrammatidae</taxon>
        <taxon>Trichogramma</taxon>
    </lineage>
</organism>
<keyword evidence="2" id="KW-1185">Reference proteome</keyword>
<name>A0ABD2WSG9_9HYME</name>
<dbReference type="AlphaFoldDB" id="A0ABD2WSG9"/>
<dbReference type="EMBL" id="JBJJXI010000082">
    <property type="protein sequence ID" value="KAL3395411.1"/>
    <property type="molecule type" value="Genomic_DNA"/>
</dbReference>